<dbReference type="AlphaFoldDB" id="A0A0A9FKA4"/>
<organism evidence="1">
    <name type="scientific">Arundo donax</name>
    <name type="common">Giant reed</name>
    <name type="synonym">Donax arundinaceus</name>
    <dbReference type="NCBI Taxonomy" id="35708"/>
    <lineage>
        <taxon>Eukaryota</taxon>
        <taxon>Viridiplantae</taxon>
        <taxon>Streptophyta</taxon>
        <taxon>Embryophyta</taxon>
        <taxon>Tracheophyta</taxon>
        <taxon>Spermatophyta</taxon>
        <taxon>Magnoliopsida</taxon>
        <taxon>Liliopsida</taxon>
        <taxon>Poales</taxon>
        <taxon>Poaceae</taxon>
        <taxon>PACMAD clade</taxon>
        <taxon>Arundinoideae</taxon>
        <taxon>Arundineae</taxon>
        <taxon>Arundo</taxon>
    </lineage>
</organism>
<dbReference type="EMBL" id="GBRH01185129">
    <property type="protein sequence ID" value="JAE12767.1"/>
    <property type="molecule type" value="Transcribed_RNA"/>
</dbReference>
<name>A0A0A9FKA4_ARUDO</name>
<protein>
    <submittedName>
        <fullName evidence="1">Uncharacterized protein</fullName>
    </submittedName>
</protein>
<evidence type="ECO:0000313" key="1">
    <source>
        <dbReference type="EMBL" id="JAE12767.1"/>
    </source>
</evidence>
<accession>A0A0A9FKA4</accession>
<reference evidence="1" key="1">
    <citation type="submission" date="2014-09" db="EMBL/GenBank/DDBJ databases">
        <authorList>
            <person name="Magalhaes I.L.F."/>
            <person name="Oliveira U."/>
            <person name="Santos F.R."/>
            <person name="Vidigal T.H.D.A."/>
            <person name="Brescovit A.D."/>
            <person name="Santos A.J."/>
        </authorList>
    </citation>
    <scope>NUCLEOTIDE SEQUENCE</scope>
    <source>
        <tissue evidence="1">Shoot tissue taken approximately 20 cm above the soil surface</tissue>
    </source>
</reference>
<sequence>MRWRQNKCFNQKRAKDKGHFAASNLFHDLICEVGLF</sequence>
<proteinExistence type="predicted"/>
<reference evidence="1" key="2">
    <citation type="journal article" date="2015" name="Data Brief">
        <title>Shoot transcriptome of the giant reed, Arundo donax.</title>
        <authorList>
            <person name="Barrero R.A."/>
            <person name="Guerrero F.D."/>
            <person name="Moolhuijzen P."/>
            <person name="Goolsby J.A."/>
            <person name="Tidwell J."/>
            <person name="Bellgard S.E."/>
            <person name="Bellgard M.I."/>
        </authorList>
    </citation>
    <scope>NUCLEOTIDE SEQUENCE</scope>
    <source>
        <tissue evidence="1">Shoot tissue taken approximately 20 cm above the soil surface</tissue>
    </source>
</reference>